<reference evidence="4" key="1">
    <citation type="journal article" date="2023" name="Science">
        <title>Elucidation of the pathway for biosynthesis of saponin adjuvants from the soapbark tree.</title>
        <authorList>
            <person name="Reed J."/>
            <person name="Orme A."/>
            <person name="El-Demerdash A."/>
            <person name="Owen C."/>
            <person name="Martin L.B.B."/>
            <person name="Misra R.C."/>
            <person name="Kikuchi S."/>
            <person name="Rejzek M."/>
            <person name="Martin A.C."/>
            <person name="Harkess A."/>
            <person name="Leebens-Mack J."/>
            <person name="Louveau T."/>
            <person name="Stephenson M.J."/>
            <person name="Osbourn A."/>
        </authorList>
    </citation>
    <scope>NUCLEOTIDE SEQUENCE</scope>
    <source>
        <strain evidence="4">S10</strain>
    </source>
</reference>
<dbReference type="Proteomes" id="UP001163823">
    <property type="component" value="Chromosome 6"/>
</dbReference>
<proteinExistence type="inferred from homology"/>
<comment type="caution">
    <text evidence="4">The sequence shown here is derived from an EMBL/GenBank/DDBJ whole genome shotgun (WGS) entry which is preliminary data.</text>
</comment>
<sequence>MSQMPASVVLSNKKLASRRFVFDTFKIRELKSKVISAFEDKQEFNYNPSRVEVVAAFLWKCALKAFISRKRTFRPSIFIQAVNLRPRMDPSLPQNAMGNLAWLFPLVVIENEKDLEFVELVKELMATRLSLKNKVKEFKGAGIVEALKESLKEREELLSNKMDYAVYICASWCRCPLFETDFGWGKPAWIISVVNHLMTNTIHLLDTKDVDGVEALVHLDEEEMNIFENIEDLLKFTSTNPSVSVI</sequence>
<evidence type="ECO:0000256" key="3">
    <source>
        <dbReference type="ARBA" id="ARBA00023315"/>
    </source>
</evidence>
<dbReference type="KEGG" id="qsa:O6P43_014543"/>
<name>A0AAD7LUX0_QUISA</name>
<dbReference type="EMBL" id="JARAOO010000006">
    <property type="protein sequence ID" value="KAJ7964790.1"/>
    <property type="molecule type" value="Genomic_DNA"/>
</dbReference>
<evidence type="ECO:0000313" key="5">
    <source>
        <dbReference type="Proteomes" id="UP001163823"/>
    </source>
</evidence>
<dbReference type="GO" id="GO:0016746">
    <property type="term" value="F:acyltransferase activity"/>
    <property type="evidence" value="ECO:0007669"/>
    <property type="project" value="UniProtKB-KW"/>
</dbReference>
<protein>
    <submittedName>
        <fullName evidence="4">Vinorine synthase-like</fullName>
    </submittedName>
</protein>
<gene>
    <name evidence="4" type="ORF">O6P43_014543</name>
</gene>
<accession>A0AAD7LUX0</accession>
<keyword evidence="2" id="KW-0808">Transferase</keyword>
<dbReference type="AlphaFoldDB" id="A0AAD7LUX0"/>
<dbReference type="Gene3D" id="3.30.559.10">
    <property type="entry name" value="Chloramphenicol acetyltransferase-like domain"/>
    <property type="match status" value="1"/>
</dbReference>
<evidence type="ECO:0000256" key="1">
    <source>
        <dbReference type="ARBA" id="ARBA00009861"/>
    </source>
</evidence>
<evidence type="ECO:0000256" key="2">
    <source>
        <dbReference type="ARBA" id="ARBA00022679"/>
    </source>
</evidence>
<comment type="similarity">
    <text evidence="1">Belongs to the plant acyltransferase family.</text>
</comment>
<dbReference type="Pfam" id="PF02458">
    <property type="entry name" value="Transferase"/>
    <property type="match status" value="1"/>
</dbReference>
<keyword evidence="5" id="KW-1185">Reference proteome</keyword>
<dbReference type="PANTHER" id="PTHR31623:SF19">
    <property type="entry name" value="VINORINE SYNTHASE-RELATED"/>
    <property type="match status" value="1"/>
</dbReference>
<dbReference type="InterPro" id="IPR023213">
    <property type="entry name" value="CAT-like_dom_sf"/>
</dbReference>
<keyword evidence="3" id="KW-0012">Acyltransferase</keyword>
<organism evidence="4 5">
    <name type="scientific">Quillaja saponaria</name>
    <name type="common">Soap bark tree</name>
    <dbReference type="NCBI Taxonomy" id="32244"/>
    <lineage>
        <taxon>Eukaryota</taxon>
        <taxon>Viridiplantae</taxon>
        <taxon>Streptophyta</taxon>
        <taxon>Embryophyta</taxon>
        <taxon>Tracheophyta</taxon>
        <taxon>Spermatophyta</taxon>
        <taxon>Magnoliopsida</taxon>
        <taxon>eudicotyledons</taxon>
        <taxon>Gunneridae</taxon>
        <taxon>Pentapetalae</taxon>
        <taxon>rosids</taxon>
        <taxon>fabids</taxon>
        <taxon>Fabales</taxon>
        <taxon>Quillajaceae</taxon>
        <taxon>Quillaja</taxon>
    </lineage>
</organism>
<dbReference type="PANTHER" id="PTHR31623">
    <property type="entry name" value="F21J9.9"/>
    <property type="match status" value="1"/>
</dbReference>
<evidence type="ECO:0000313" key="4">
    <source>
        <dbReference type="EMBL" id="KAJ7964790.1"/>
    </source>
</evidence>